<dbReference type="OrthoDB" id="4748260at2"/>
<accession>A0A178LVR1</accession>
<evidence type="ECO:0000313" key="2">
    <source>
        <dbReference type="EMBL" id="OAN38527.1"/>
    </source>
</evidence>
<dbReference type="Proteomes" id="UP000078396">
    <property type="component" value="Unassembled WGS sequence"/>
</dbReference>
<comment type="caution">
    <text evidence="2">The sequence shown here is derived from an EMBL/GenBank/DDBJ whole genome shotgun (WGS) entry which is preliminary data.</text>
</comment>
<dbReference type="RefSeq" id="WP_064281684.1">
    <property type="nucleotide sequence ID" value="NZ_LWCS01000021.1"/>
</dbReference>
<organism evidence="2 3">
    <name type="scientific">Mycolicibacterium iranicum</name>
    <name type="common">Mycobacterium iranicum</name>
    <dbReference type="NCBI Taxonomy" id="912594"/>
    <lineage>
        <taxon>Bacteria</taxon>
        <taxon>Bacillati</taxon>
        <taxon>Actinomycetota</taxon>
        <taxon>Actinomycetes</taxon>
        <taxon>Mycobacteriales</taxon>
        <taxon>Mycobacteriaceae</taxon>
        <taxon>Mycolicibacterium</taxon>
    </lineage>
</organism>
<feature type="transmembrane region" description="Helical" evidence="1">
    <location>
        <begin position="21"/>
        <end position="41"/>
    </location>
</feature>
<evidence type="ECO:0000256" key="1">
    <source>
        <dbReference type="SAM" id="Phobius"/>
    </source>
</evidence>
<keyword evidence="1" id="KW-0472">Membrane</keyword>
<keyword evidence="1" id="KW-1133">Transmembrane helix</keyword>
<dbReference type="EMBL" id="LWCS01000021">
    <property type="protein sequence ID" value="OAN38527.1"/>
    <property type="molecule type" value="Genomic_DNA"/>
</dbReference>
<gene>
    <name evidence="2" type="ORF">A4X20_04240</name>
</gene>
<proteinExistence type="predicted"/>
<name>A0A178LVR1_MYCIR</name>
<feature type="transmembrane region" description="Helical" evidence="1">
    <location>
        <begin position="47"/>
        <end position="68"/>
    </location>
</feature>
<dbReference type="STRING" id="912594.AWC12_25730"/>
<reference evidence="2 3" key="1">
    <citation type="submission" date="2016-04" db="EMBL/GenBank/DDBJ databases">
        <title>Draft Genome Sequences of Staphylococcus capitis Strain H36, S. capitis Strain H65, S. cohnii Strain H62, S. hominis Strain H69, Mycobacterium iranicum Strain H39, Plantibacter sp. Strain H53, Pseudomonas oryzihabitans Strain H72, and Microbacterium sp. Strain H83, isolated from residential settings.</title>
        <authorList>
            <person name="Lymperopoulou D."/>
            <person name="Adams R.I."/>
            <person name="Lindow S."/>
            <person name="Coil D.A."/>
            <person name="Jospin G."/>
            <person name="Eisen J.A."/>
        </authorList>
    </citation>
    <scope>NUCLEOTIDE SEQUENCE [LARGE SCALE GENOMIC DNA]</scope>
    <source>
        <strain evidence="2 3">H39</strain>
    </source>
</reference>
<dbReference type="AlphaFoldDB" id="A0A178LVR1"/>
<protein>
    <submittedName>
        <fullName evidence="2">Uncharacterized protein</fullName>
    </submittedName>
</protein>
<evidence type="ECO:0000313" key="3">
    <source>
        <dbReference type="Proteomes" id="UP000078396"/>
    </source>
</evidence>
<keyword evidence="1" id="KW-0812">Transmembrane</keyword>
<sequence>MAEMAEGTPTSDDPFHETVATTGLFLIFTAIFAVAFALASWGLSEPVIAVFAGAVALVSFTASILCFATQATESAPQGNEVSA</sequence>